<dbReference type="SUPFAM" id="SSF89124">
    <property type="entry name" value="Nop domain"/>
    <property type="match status" value="1"/>
</dbReference>
<name>A0A8B8DLA0_CRAVI</name>
<dbReference type="GO" id="GO:0042254">
    <property type="term" value="P:ribosome biogenesis"/>
    <property type="evidence" value="ECO:0007669"/>
    <property type="project" value="UniProtKB-KW"/>
</dbReference>
<dbReference type="SMART" id="SM00931">
    <property type="entry name" value="NOSIC"/>
    <property type="match status" value="1"/>
</dbReference>
<dbReference type="Gene3D" id="1.10.246.90">
    <property type="entry name" value="Nop domain"/>
    <property type="match status" value="1"/>
</dbReference>
<evidence type="ECO:0000256" key="7">
    <source>
        <dbReference type="ARBA" id="ARBA00063404"/>
    </source>
</evidence>
<dbReference type="FunFam" id="1.10.246.90:FF:000004">
    <property type="entry name" value="Nucleolar protein 58"/>
    <property type="match status" value="1"/>
</dbReference>
<dbReference type="InterPro" id="IPR012976">
    <property type="entry name" value="NOSIC"/>
</dbReference>
<keyword evidence="11" id="KW-1185">Reference proteome</keyword>
<dbReference type="Pfam" id="PF08156">
    <property type="entry name" value="NOP5NT"/>
    <property type="match status" value="1"/>
</dbReference>
<accession>A0A8B8DLA0</accession>
<comment type="similarity">
    <text evidence="2">Belongs to the NOP5/NOP56 family.</text>
</comment>
<comment type="subcellular location">
    <subcellularLocation>
        <location evidence="1">Nucleus</location>
        <location evidence="1">Nucleolus</location>
    </subcellularLocation>
</comment>
<proteinExistence type="inferred from homology"/>
<evidence type="ECO:0000259" key="10">
    <source>
        <dbReference type="PROSITE" id="PS51358"/>
    </source>
</evidence>
<comment type="subunit">
    <text evidence="7">Core component of box C/D small nucleolar ribonucleoprotein (snoRNP) particles; the core proteins SNU13, NOP56, NOP58 and FBL or FBLL1 assemble stepwise onto the snoRNA. Interacts with NOLC1/Nopp140. Interacts with NOPCHAP1, NUFIP1, RUVBL1 and RUVBL2; NOPCHAP1 bridges the association of NOP58 with RUVBL1:RUVBL2 and NUFIP1. Interacts with PIH1D1. Part of the small subunit (SSU) processome, composed of more than 70 proteins and the RNA chaperone small nucleolar RNA (snoRNA) U3.</text>
</comment>
<evidence type="ECO:0000313" key="12">
    <source>
        <dbReference type="RefSeq" id="XP_022328369.1"/>
    </source>
</evidence>
<protein>
    <recommendedName>
        <fullName evidence="3">Nucleolar protein 58</fullName>
    </recommendedName>
    <alternativeName>
        <fullName evidence="8">Nucleolar protein 5</fullName>
    </alternativeName>
</protein>
<dbReference type="FunFam" id="1.10.287.4070:FF:000001">
    <property type="entry name" value="Probable Nucleolar protein 58"/>
    <property type="match status" value="1"/>
</dbReference>
<dbReference type="InterPro" id="IPR012974">
    <property type="entry name" value="NOP58/56_N"/>
</dbReference>
<evidence type="ECO:0000256" key="9">
    <source>
        <dbReference type="SAM" id="MobiDB-lite"/>
    </source>
</evidence>
<evidence type="ECO:0000313" key="11">
    <source>
        <dbReference type="Proteomes" id="UP000694844"/>
    </source>
</evidence>
<evidence type="ECO:0000256" key="3">
    <source>
        <dbReference type="ARBA" id="ARBA00020379"/>
    </source>
</evidence>
<keyword evidence="5" id="KW-0539">Nucleus</keyword>
<evidence type="ECO:0000256" key="4">
    <source>
        <dbReference type="ARBA" id="ARBA00022517"/>
    </source>
</evidence>
<dbReference type="Pfam" id="PF01798">
    <property type="entry name" value="Nop"/>
    <property type="match status" value="1"/>
</dbReference>
<gene>
    <name evidence="12" type="primary">LOC111127475</name>
</gene>
<dbReference type="PROSITE" id="PS51358">
    <property type="entry name" value="NOP"/>
    <property type="match status" value="1"/>
</dbReference>
<dbReference type="GeneID" id="111127475"/>
<dbReference type="PANTHER" id="PTHR10894:SF1">
    <property type="entry name" value="NUCLEOLAR PROTEIN 58"/>
    <property type="match status" value="1"/>
</dbReference>
<feature type="domain" description="Nop" evidence="10">
    <location>
        <begin position="283"/>
        <end position="401"/>
    </location>
</feature>
<evidence type="ECO:0000256" key="6">
    <source>
        <dbReference type="ARBA" id="ARBA00060303"/>
    </source>
</evidence>
<evidence type="ECO:0000256" key="2">
    <source>
        <dbReference type="ARBA" id="ARBA00009211"/>
    </source>
</evidence>
<reference evidence="12" key="1">
    <citation type="submission" date="2025-08" db="UniProtKB">
        <authorList>
            <consortium name="RefSeq"/>
        </authorList>
    </citation>
    <scope>IDENTIFICATION</scope>
    <source>
        <tissue evidence="12">Whole sample</tissue>
    </source>
</reference>
<dbReference type="GO" id="GO:0030515">
    <property type="term" value="F:snoRNA binding"/>
    <property type="evidence" value="ECO:0007669"/>
    <property type="project" value="InterPro"/>
</dbReference>
<evidence type="ECO:0000256" key="1">
    <source>
        <dbReference type="ARBA" id="ARBA00004604"/>
    </source>
</evidence>
<dbReference type="RefSeq" id="XP_022328369.1">
    <property type="nucleotide sequence ID" value="XM_022472661.1"/>
</dbReference>
<dbReference type="InterPro" id="IPR002687">
    <property type="entry name" value="Nop_dom"/>
</dbReference>
<dbReference type="KEGG" id="cvn:111127475"/>
<dbReference type="InterPro" id="IPR036070">
    <property type="entry name" value="Nop_dom_sf"/>
</dbReference>
<feature type="region of interest" description="Disordered" evidence="9">
    <location>
        <begin position="432"/>
        <end position="515"/>
    </location>
</feature>
<evidence type="ECO:0000256" key="8">
    <source>
        <dbReference type="ARBA" id="ARBA00082313"/>
    </source>
</evidence>
<keyword evidence="4" id="KW-0690">Ribosome biogenesis</keyword>
<dbReference type="GO" id="GO:0031428">
    <property type="term" value="C:box C/D methylation guide snoRNP complex"/>
    <property type="evidence" value="ECO:0007669"/>
    <property type="project" value="InterPro"/>
</dbReference>
<dbReference type="Proteomes" id="UP000694844">
    <property type="component" value="Chromosome 3"/>
</dbReference>
<dbReference type="InterPro" id="IPR042239">
    <property type="entry name" value="Nop_C"/>
</dbReference>
<dbReference type="GO" id="GO:0032040">
    <property type="term" value="C:small-subunit processome"/>
    <property type="evidence" value="ECO:0007669"/>
    <property type="project" value="InterPro"/>
</dbReference>
<dbReference type="Gene3D" id="1.10.287.4070">
    <property type="match status" value="1"/>
</dbReference>
<comment type="function">
    <text evidence="6">Required for the biogenesis of box C/D snoRNAs such as U3, U8 and U14 snoRNAs. Part of the small subunit (SSU) processome, first precursor of the small eukaryotic ribosomal subunit. During the assembly of the SSU processome in the nucleolus, many ribosome biogenesis factors, an RNA chaperone and ribosomal proteins associate with the nascent pre-rRNA and work in concert to generate RNA folding, modifications, rearrangements and cleavage as well as targeted degradation of pre-ribosomal RNA by the RNA exosome. Core component of box C/D small nucleolar ribonucleoprotein (snoRNP) complexes that function in methylation of multiple sites on ribosomal RNAs (rRNAs) and messenger RNAs (mRNAs).</text>
</comment>
<dbReference type="OrthoDB" id="6780543at2759"/>
<evidence type="ECO:0000256" key="5">
    <source>
        <dbReference type="ARBA" id="ARBA00023242"/>
    </source>
</evidence>
<dbReference type="PANTHER" id="PTHR10894">
    <property type="entry name" value="NUCLEOLAR PROTEIN 5 NUCLEOLAR PROTEIN NOP5 NOP58"/>
    <property type="match status" value="1"/>
</dbReference>
<organism evidence="11 12">
    <name type="scientific">Crassostrea virginica</name>
    <name type="common">Eastern oyster</name>
    <dbReference type="NCBI Taxonomy" id="6565"/>
    <lineage>
        <taxon>Eukaryota</taxon>
        <taxon>Metazoa</taxon>
        <taxon>Spiralia</taxon>
        <taxon>Lophotrochozoa</taxon>
        <taxon>Mollusca</taxon>
        <taxon>Bivalvia</taxon>
        <taxon>Autobranchia</taxon>
        <taxon>Pteriomorphia</taxon>
        <taxon>Ostreida</taxon>
        <taxon>Ostreoidea</taxon>
        <taxon>Ostreidae</taxon>
        <taxon>Crassostrea</taxon>
    </lineage>
</organism>
<sequence length="515" mass="57772">MLVLFETAAGYAVFKLLDEKKLKKTDNLYLDFESPEKANQLLKMKHFKKFQDTTEALAAATAAVEGKMSKPLKKLMKKVIASDAQEELAVSDAKLGNVIKEKFNVNCVSNSAVHELMRGIRSQMDNLITGLPQKEMAAMALGLAHSLSRYKLKFSPDKVDTMIVQAISLLDDLDKELNNYIMRTREWYGWHFPELTKIIGDNLAYAKTVKKMGYRTNAVNTDLSDILPEDIEQEVKQAAEISMGTEISEEDIINITYLCDQVIEITDYRQQLYEYVKNRMMAVAPNLTVLVGELVGARLIAHAGSLLNLAKHPSSTVQILGAEKALFRALKTKHDTPKYGLIYHASLVGQANQKLKGKMSRMLAAKAALAIRVDALGEDTNVELGMEHRAMLEKRMKALEDGKARKSTGSGKTPAKWEKYYNKSEVKTYDTSFDSTLPSVSKKRKLEENGDVEEDVKSKIPKVNPEGDAPSSEKKKKKKKEKRKSEEAMEQALPSGDSEKKKKKKKKIKEEVESD</sequence>
<dbReference type="AlphaFoldDB" id="A0A8B8DLA0"/>
<dbReference type="InterPro" id="IPR045056">
    <property type="entry name" value="Nop56/Nop58"/>
</dbReference>